<dbReference type="Gene3D" id="2.60.120.10">
    <property type="entry name" value="Jelly Rolls"/>
    <property type="match status" value="1"/>
</dbReference>
<organism evidence="5 6">
    <name type="scientific">Candidatus Roizmanbacteria bacterium RIFOXYA1_FULL_41_12</name>
    <dbReference type="NCBI Taxonomy" id="1802082"/>
    <lineage>
        <taxon>Bacteria</taxon>
        <taxon>Candidatus Roizmaniibacteriota</taxon>
    </lineage>
</organism>
<gene>
    <name evidence="5" type="ORF">A2209_05030</name>
</gene>
<proteinExistence type="predicted"/>
<dbReference type="Pfam" id="PF13545">
    <property type="entry name" value="HTH_Crp_2"/>
    <property type="match status" value="1"/>
</dbReference>
<evidence type="ECO:0000256" key="1">
    <source>
        <dbReference type="ARBA" id="ARBA00023015"/>
    </source>
</evidence>
<dbReference type="PRINTS" id="PR00034">
    <property type="entry name" value="HTHCRP"/>
</dbReference>
<dbReference type="PANTHER" id="PTHR24567:SF26">
    <property type="entry name" value="REGULATORY PROTEIN YEIL"/>
    <property type="match status" value="1"/>
</dbReference>
<dbReference type="Proteomes" id="UP000178450">
    <property type="component" value="Unassembled WGS sequence"/>
</dbReference>
<dbReference type="Gene3D" id="1.10.10.10">
    <property type="entry name" value="Winged helix-like DNA-binding domain superfamily/Winged helix DNA-binding domain"/>
    <property type="match status" value="1"/>
</dbReference>
<evidence type="ECO:0000313" key="6">
    <source>
        <dbReference type="Proteomes" id="UP000178450"/>
    </source>
</evidence>
<dbReference type="GO" id="GO:0003700">
    <property type="term" value="F:DNA-binding transcription factor activity"/>
    <property type="evidence" value="ECO:0007669"/>
    <property type="project" value="TreeGrafter"/>
</dbReference>
<evidence type="ECO:0000259" key="4">
    <source>
        <dbReference type="PROSITE" id="PS51063"/>
    </source>
</evidence>
<reference evidence="5 6" key="1">
    <citation type="journal article" date="2016" name="Nat. Commun.">
        <title>Thousands of microbial genomes shed light on interconnected biogeochemical processes in an aquifer system.</title>
        <authorList>
            <person name="Anantharaman K."/>
            <person name="Brown C.T."/>
            <person name="Hug L.A."/>
            <person name="Sharon I."/>
            <person name="Castelle C.J."/>
            <person name="Probst A.J."/>
            <person name="Thomas B.C."/>
            <person name="Singh A."/>
            <person name="Wilkins M.J."/>
            <person name="Karaoz U."/>
            <person name="Brodie E.L."/>
            <person name="Williams K.H."/>
            <person name="Hubbard S.S."/>
            <person name="Banfield J.F."/>
        </authorList>
    </citation>
    <scope>NUCLEOTIDE SEQUENCE [LARGE SCALE GENOMIC DNA]</scope>
</reference>
<dbReference type="SMART" id="SM00419">
    <property type="entry name" value="HTH_CRP"/>
    <property type="match status" value="1"/>
</dbReference>
<dbReference type="SUPFAM" id="SSF51206">
    <property type="entry name" value="cAMP-binding domain-like"/>
    <property type="match status" value="1"/>
</dbReference>
<dbReference type="PANTHER" id="PTHR24567">
    <property type="entry name" value="CRP FAMILY TRANSCRIPTIONAL REGULATORY PROTEIN"/>
    <property type="match status" value="1"/>
</dbReference>
<dbReference type="InterPro" id="IPR050397">
    <property type="entry name" value="Env_Response_Regulators"/>
</dbReference>
<protein>
    <recommendedName>
        <fullName evidence="4">HTH crp-type domain-containing protein</fullName>
    </recommendedName>
</protein>
<dbReference type="InterPro" id="IPR000595">
    <property type="entry name" value="cNMP-bd_dom"/>
</dbReference>
<dbReference type="CDD" id="cd00092">
    <property type="entry name" value="HTH_CRP"/>
    <property type="match status" value="1"/>
</dbReference>
<dbReference type="PROSITE" id="PS51063">
    <property type="entry name" value="HTH_CRP_2"/>
    <property type="match status" value="1"/>
</dbReference>
<dbReference type="InterPro" id="IPR014710">
    <property type="entry name" value="RmlC-like_jellyroll"/>
</dbReference>
<dbReference type="GO" id="GO:0005829">
    <property type="term" value="C:cytosol"/>
    <property type="evidence" value="ECO:0007669"/>
    <property type="project" value="TreeGrafter"/>
</dbReference>
<dbReference type="SUPFAM" id="SSF46785">
    <property type="entry name" value="Winged helix' DNA-binding domain"/>
    <property type="match status" value="1"/>
</dbReference>
<name>A0A1F7K2A3_9BACT</name>
<keyword evidence="3" id="KW-0804">Transcription</keyword>
<evidence type="ECO:0000256" key="2">
    <source>
        <dbReference type="ARBA" id="ARBA00023125"/>
    </source>
</evidence>
<evidence type="ECO:0000256" key="3">
    <source>
        <dbReference type="ARBA" id="ARBA00023163"/>
    </source>
</evidence>
<dbReference type="InterPro" id="IPR012318">
    <property type="entry name" value="HTH_CRP"/>
</dbReference>
<evidence type="ECO:0000313" key="5">
    <source>
        <dbReference type="EMBL" id="OGK61965.1"/>
    </source>
</evidence>
<keyword evidence="1" id="KW-0805">Transcription regulation</keyword>
<dbReference type="AlphaFoldDB" id="A0A1F7K2A3"/>
<dbReference type="InterPro" id="IPR036388">
    <property type="entry name" value="WH-like_DNA-bd_sf"/>
</dbReference>
<dbReference type="GO" id="GO:0003677">
    <property type="term" value="F:DNA binding"/>
    <property type="evidence" value="ECO:0007669"/>
    <property type="project" value="UniProtKB-KW"/>
</dbReference>
<dbReference type="EMBL" id="MGBG01000025">
    <property type="protein sequence ID" value="OGK61965.1"/>
    <property type="molecule type" value="Genomic_DNA"/>
</dbReference>
<dbReference type="InterPro" id="IPR018490">
    <property type="entry name" value="cNMP-bd_dom_sf"/>
</dbReference>
<accession>A0A1F7K2A3</accession>
<dbReference type="CDD" id="cd00038">
    <property type="entry name" value="CAP_ED"/>
    <property type="match status" value="1"/>
</dbReference>
<dbReference type="InterPro" id="IPR036390">
    <property type="entry name" value="WH_DNA-bd_sf"/>
</dbReference>
<feature type="domain" description="HTH crp-type" evidence="4">
    <location>
        <begin position="133"/>
        <end position="208"/>
    </location>
</feature>
<dbReference type="Pfam" id="PF00027">
    <property type="entry name" value="cNMP_binding"/>
    <property type="match status" value="1"/>
</dbReference>
<sequence>MPEEQTDVSQFFSRYQSKKFKRGEVILNPCAKISQIFYLESGFVKQYLLTKDGRVKAVNIYKPGSYFPIIMALARAENRYFFEAIDDVSVNQAPVEAVLDLMRQEPKITLDLFKRFSGGMDGVLNIMQSLMYEASQKKLAAFLLMLCQRFGKRRGNYVKITIPLTHQDLASFTGMIRETISFEMKKLQEKGIVVKNNSRKAIEIKNLIGLQNIVLS</sequence>
<comment type="caution">
    <text evidence="5">The sequence shown here is derived from an EMBL/GenBank/DDBJ whole genome shotgun (WGS) entry which is preliminary data.</text>
</comment>
<keyword evidence="2" id="KW-0238">DNA-binding</keyword>